<dbReference type="PANTHER" id="PTHR22762:SF120">
    <property type="entry name" value="HETEROGLYCAN GLUCOSIDASE 1"/>
    <property type="match status" value="1"/>
</dbReference>
<dbReference type="PANTHER" id="PTHR22762">
    <property type="entry name" value="ALPHA-GLUCOSIDASE"/>
    <property type="match status" value="1"/>
</dbReference>
<feature type="domain" description="Glycoside hydrolase family 31 TIM barrel" evidence="5">
    <location>
        <begin position="287"/>
        <end position="614"/>
    </location>
</feature>
<dbReference type="EMBL" id="JBHFNR010000060">
    <property type="protein sequence ID" value="MFB2893066.1"/>
    <property type="molecule type" value="Genomic_DNA"/>
</dbReference>
<dbReference type="InterPro" id="IPR011013">
    <property type="entry name" value="Gal_mutarotase_sf_dom"/>
</dbReference>
<accession>A0ABV4XMX9</accession>
<evidence type="ECO:0000256" key="4">
    <source>
        <dbReference type="RuleBase" id="RU361185"/>
    </source>
</evidence>
<comment type="similarity">
    <text evidence="1 4">Belongs to the glycosyl hydrolase 31 family.</text>
</comment>
<dbReference type="RefSeq" id="WP_413262731.1">
    <property type="nucleotide sequence ID" value="NZ_JBHFNR010000060.1"/>
</dbReference>
<feature type="domain" description="Glycoside hydrolase family 31 N-terminal" evidence="6">
    <location>
        <begin position="75"/>
        <end position="248"/>
    </location>
</feature>
<dbReference type="InterPro" id="IPR025887">
    <property type="entry name" value="Glyco_hydro_31_N_dom"/>
</dbReference>
<evidence type="ECO:0000256" key="2">
    <source>
        <dbReference type="ARBA" id="ARBA00022801"/>
    </source>
</evidence>
<evidence type="ECO:0000259" key="6">
    <source>
        <dbReference type="Pfam" id="PF13802"/>
    </source>
</evidence>
<keyword evidence="9" id="KW-1185">Reference proteome</keyword>
<feature type="domain" description="Glycosyl hydrolase family 31 C-terminal" evidence="7">
    <location>
        <begin position="622"/>
        <end position="708"/>
    </location>
</feature>
<dbReference type="SUPFAM" id="SSF74650">
    <property type="entry name" value="Galactose mutarotase-like"/>
    <property type="match status" value="1"/>
</dbReference>
<dbReference type="Gene3D" id="2.60.40.1180">
    <property type="entry name" value="Golgi alpha-mannosidase II"/>
    <property type="match status" value="1"/>
</dbReference>
<organism evidence="8 9">
    <name type="scientific">Floridaenema flaviceps BLCC-F50</name>
    <dbReference type="NCBI Taxonomy" id="3153642"/>
    <lineage>
        <taxon>Bacteria</taxon>
        <taxon>Bacillati</taxon>
        <taxon>Cyanobacteriota</taxon>
        <taxon>Cyanophyceae</taxon>
        <taxon>Oscillatoriophycideae</taxon>
        <taxon>Aerosakkonematales</taxon>
        <taxon>Aerosakkonemataceae</taxon>
        <taxon>Floridanema</taxon>
        <taxon>Floridanema flaviceps</taxon>
    </lineage>
</organism>
<evidence type="ECO:0000256" key="3">
    <source>
        <dbReference type="ARBA" id="ARBA00023295"/>
    </source>
</evidence>
<evidence type="ECO:0000313" key="9">
    <source>
        <dbReference type="Proteomes" id="UP001576784"/>
    </source>
</evidence>
<sequence length="817" mass="94391">MKTWKELKLDLKFFWGSLFYLTYAPKAFIYSRWRDAVEAQYFTPSSEQKFDKPGKLLRAEPISSGANFYFEQAELEITFLTVDLVRVDWKPGIPPIPYAIARHEWSEVATNLEETNEYWIISSTALKIIIGIDGSLKFYDNQGQIIREEMPPERKVEGWIHQAKLRTEERIYGLGERSTPLNLRTAKETTEKGEITDRSKTFRMWNYDAAGMYAPGSDPMYLCIPLYLGLHSLGSYLVFYENSFEAFFTFSDVAKADFVGGSLRYYFTYGTPAKLLETYTELTGRSPLPPKWALGYHQSHWGYRTEQAIREEAQAFEKHDLPLSAIHLDIDIQVGYRAFTIDPDRFPKLPSFIKELLDQGVRFIAIMNPGIKHSRHSNLFLEGQLLEAFCRLPNGELVIGPVWPGWCVFPDFTNPVVRKWWSRQYEYLLDVGVTGFWHDMNEPAAFILWGDRSLPKPTQHYMEGRGGDHREAHNVYGLLQAEAGYESLSKHRPEQRPFIVSRAGWAGLQRYAWTWTGDIECTWAAMRITVSTVVGLGLSGIPYTGPDIGGFQGNPSAELYLRWFQMSTFFTFYRTHSSNNVENRAPWTYGEPYLSIIREFMQLRYRLIPYFYTLSWEATQKGFPPVRPLFWNDSEDSQLWDIDDAFMLGDALLVCPVFEEGETEREVTLPKGHWYSFWDDQIIEGSQQVNLPAPLEKIPLLVKAGSILPMEEGDKLTLHIYPSLSGTNETQFYFDAGDGYGESRLDKFRMVRFEDGIEIFWEQQGEYAFPYQTVKIQLHGMEAKAAWVNGNSVDCQGNYLVTEQFPQMYVAGEFKIH</sequence>
<evidence type="ECO:0000259" key="7">
    <source>
        <dbReference type="Pfam" id="PF21365"/>
    </source>
</evidence>
<dbReference type="Pfam" id="PF13802">
    <property type="entry name" value="Gal_mutarotas_2"/>
    <property type="match status" value="1"/>
</dbReference>
<dbReference type="CDD" id="cd06604">
    <property type="entry name" value="GH31_glucosidase_II_MalA"/>
    <property type="match status" value="1"/>
</dbReference>
<gene>
    <name evidence="8" type="ORF">ACE1CI_09150</name>
</gene>
<evidence type="ECO:0000259" key="5">
    <source>
        <dbReference type="Pfam" id="PF01055"/>
    </source>
</evidence>
<comment type="caution">
    <text evidence="8">The sequence shown here is derived from an EMBL/GenBank/DDBJ whole genome shotgun (WGS) entry which is preliminary data.</text>
</comment>
<dbReference type="SUPFAM" id="SSF51011">
    <property type="entry name" value="Glycosyl hydrolase domain"/>
    <property type="match status" value="1"/>
</dbReference>
<dbReference type="Pfam" id="PF01055">
    <property type="entry name" value="Glyco_hydro_31_2nd"/>
    <property type="match status" value="1"/>
</dbReference>
<keyword evidence="3 4" id="KW-0326">Glycosidase</keyword>
<protein>
    <submittedName>
        <fullName evidence="8">TIM-barrel domain-containing protein</fullName>
    </submittedName>
</protein>
<evidence type="ECO:0000313" key="8">
    <source>
        <dbReference type="EMBL" id="MFB2893066.1"/>
    </source>
</evidence>
<dbReference type="CDD" id="cd14752">
    <property type="entry name" value="GH31_N"/>
    <property type="match status" value="1"/>
</dbReference>
<dbReference type="InterPro" id="IPR013780">
    <property type="entry name" value="Glyco_hydro_b"/>
</dbReference>
<dbReference type="Pfam" id="PF21365">
    <property type="entry name" value="Glyco_hydro_31_3rd"/>
    <property type="match status" value="1"/>
</dbReference>
<dbReference type="PROSITE" id="PS00129">
    <property type="entry name" value="GLYCOSYL_HYDROL_F31_1"/>
    <property type="match status" value="1"/>
</dbReference>
<dbReference type="InterPro" id="IPR048395">
    <property type="entry name" value="Glyco_hydro_31_C"/>
</dbReference>
<dbReference type="InterPro" id="IPR000322">
    <property type="entry name" value="Glyco_hydro_31_TIM"/>
</dbReference>
<evidence type="ECO:0000256" key="1">
    <source>
        <dbReference type="ARBA" id="ARBA00007806"/>
    </source>
</evidence>
<proteinExistence type="inferred from homology"/>
<keyword evidence="2 4" id="KW-0378">Hydrolase</keyword>
<dbReference type="Gene3D" id="3.20.20.80">
    <property type="entry name" value="Glycosidases"/>
    <property type="match status" value="1"/>
</dbReference>
<dbReference type="InterPro" id="IPR030458">
    <property type="entry name" value="Glyco_hydro_31_AS"/>
</dbReference>
<dbReference type="Proteomes" id="UP001576784">
    <property type="component" value="Unassembled WGS sequence"/>
</dbReference>
<name>A0ABV4XMX9_9CYAN</name>
<reference evidence="8 9" key="1">
    <citation type="submission" date="2024-09" db="EMBL/GenBank/DDBJ databases">
        <title>Floridaenema gen nov. (Aerosakkonemataceae, Aerosakkonematales ord. nov., Cyanobacteria) from benthic tropical and subtropical fresh waters, with the description of four new species.</title>
        <authorList>
            <person name="Moretto J.A."/>
            <person name="Berthold D.E."/>
            <person name="Lefler F.W."/>
            <person name="Huang I.-S."/>
            <person name="Laughinghouse H. IV."/>
        </authorList>
    </citation>
    <scope>NUCLEOTIDE SEQUENCE [LARGE SCALE GENOMIC DNA]</scope>
    <source>
        <strain evidence="8 9">BLCC-F50</strain>
    </source>
</reference>
<dbReference type="InterPro" id="IPR017853">
    <property type="entry name" value="GH"/>
</dbReference>
<dbReference type="SUPFAM" id="SSF51445">
    <property type="entry name" value="(Trans)glycosidases"/>
    <property type="match status" value="1"/>
</dbReference>
<dbReference type="Gene3D" id="2.60.40.1760">
    <property type="entry name" value="glycosyl hydrolase (family 31)"/>
    <property type="match status" value="1"/>
</dbReference>